<dbReference type="InterPro" id="IPR036872">
    <property type="entry name" value="CH_dom_sf"/>
</dbReference>
<evidence type="ECO:0000256" key="8">
    <source>
        <dbReference type="ARBA" id="ARBA00023212"/>
    </source>
</evidence>
<dbReference type="Gene3D" id="1.20.58.60">
    <property type="match status" value="6"/>
</dbReference>
<dbReference type="FunFam" id="1.20.58.60:FF:000010">
    <property type="entry name" value="plectin isoform X2"/>
    <property type="match status" value="1"/>
</dbReference>
<dbReference type="FunFam" id="2.30.30.40:FF:000011">
    <property type="entry name" value="Microtubule-actin cross-linking factor 1"/>
    <property type="match status" value="1"/>
</dbReference>
<dbReference type="Pfam" id="PF17902">
    <property type="entry name" value="SH3_10"/>
    <property type="match status" value="1"/>
</dbReference>
<dbReference type="PANTHER" id="PTHR23169">
    <property type="entry name" value="ENVOPLAKIN"/>
    <property type="match status" value="1"/>
</dbReference>
<feature type="compositionally biased region" description="Basic residues" evidence="12">
    <location>
        <begin position="32"/>
        <end position="49"/>
    </location>
</feature>
<dbReference type="Gene3D" id="1.10.418.10">
    <property type="entry name" value="Calponin-like domain"/>
    <property type="match status" value="1"/>
</dbReference>
<dbReference type="GO" id="GO:0045104">
    <property type="term" value="P:intermediate filament cytoskeleton organization"/>
    <property type="evidence" value="ECO:0007669"/>
    <property type="project" value="InterPro"/>
</dbReference>
<keyword evidence="3 10" id="KW-0728">SH3 domain</keyword>
<dbReference type="GO" id="GO:0042995">
    <property type="term" value="C:cell projection"/>
    <property type="evidence" value="ECO:0007669"/>
    <property type="project" value="UniProtKB-SubCell"/>
</dbReference>
<dbReference type="SMART" id="SM00033">
    <property type="entry name" value="CH"/>
    <property type="match status" value="1"/>
</dbReference>
<feature type="region of interest" description="Disordered" evidence="12">
    <location>
        <begin position="190"/>
        <end position="218"/>
    </location>
</feature>
<evidence type="ECO:0008006" key="17">
    <source>
        <dbReference type="Google" id="ProtNLM"/>
    </source>
</evidence>
<dbReference type="GO" id="GO:0015629">
    <property type="term" value="C:actin cytoskeleton"/>
    <property type="evidence" value="ECO:0007669"/>
    <property type="project" value="TreeGrafter"/>
</dbReference>
<keyword evidence="5" id="KW-0597">Phosphoprotein</keyword>
<dbReference type="Pfam" id="PF00307">
    <property type="entry name" value="CH"/>
    <property type="match status" value="1"/>
</dbReference>
<evidence type="ECO:0000256" key="4">
    <source>
        <dbReference type="ARBA" id="ARBA00022490"/>
    </source>
</evidence>
<dbReference type="SUPFAM" id="SSF75399">
    <property type="entry name" value="Plakin repeat"/>
    <property type="match status" value="1"/>
</dbReference>
<feature type="coiled-coil region" evidence="11">
    <location>
        <begin position="1341"/>
        <end position="1395"/>
    </location>
</feature>
<dbReference type="GO" id="GO:0005198">
    <property type="term" value="F:structural molecule activity"/>
    <property type="evidence" value="ECO:0007669"/>
    <property type="project" value="TreeGrafter"/>
</dbReference>
<feature type="coiled-coil region" evidence="11">
    <location>
        <begin position="1584"/>
        <end position="1611"/>
    </location>
</feature>
<dbReference type="InterPro" id="IPR041615">
    <property type="entry name" value="Desmoplakin_SH3"/>
</dbReference>
<feature type="compositionally biased region" description="Low complexity" evidence="12">
    <location>
        <begin position="307"/>
        <end position="320"/>
    </location>
</feature>
<comment type="subcellular location">
    <subcellularLocation>
        <location evidence="2">Cell projection</location>
    </subcellularLocation>
    <subcellularLocation>
        <location evidence="1">Cytoplasm</location>
        <location evidence="1">Cytoskeleton</location>
    </subcellularLocation>
</comment>
<dbReference type="Pfam" id="PF00435">
    <property type="entry name" value="Spectrin"/>
    <property type="match status" value="1"/>
</dbReference>
<dbReference type="Pfam" id="PF21020">
    <property type="entry name" value="Spectrin_4"/>
    <property type="match status" value="1"/>
</dbReference>
<feature type="coiled-coil region" evidence="11">
    <location>
        <begin position="902"/>
        <end position="929"/>
    </location>
</feature>
<evidence type="ECO:0000256" key="11">
    <source>
        <dbReference type="SAM" id="Coils"/>
    </source>
</evidence>
<feature type="compositionally biased region" description="Polar residues" evidence="12">
    <location>
        <begin position="290"/>
        <end position="304"/>
    </location>
</feature>
<protein>
    <recommendedName>
        <fullName evidence="17">Microtubule-actin cross-linking factor 1-like</fullName>
    </recommendedName>
</protein>
<name>A0AAV2K7D8_KNICA</name>
<dbReference type="InterPro" id="IPR001101">
    <property type="entry name" value="Plectin_repeat"/>
</dbReference>
<dbReference type="Gene3D" id="3.90.1290.10">
    <property type="entry name" value="Plakin repeat"/>
    <property type="match status" value="1"/>
</dbReference>
<reference evidence="15 16" key="1">
    <citation type="submission" date="2024-04" db="EMBL/GenBank/DDBJ databases">
        <authorList>
            <person name="Waldvogel A.-M."/>
            <person name="Schoenle A."/>
        </authorList>
    </citation>
    <scope>NUCLEOTIDE SEQUENCE [LARGE SCALE GENOMIC DNA]</scope>
</reference>
<dbReference type="Pfam" id="PF21019">
    <property type="entry name" value="Spectrin_3"/>
    <property type="match status" value="1"/>
</dbReference>
<evidence type="ECO:0000259" key="13">
    <source>
        <dbReference type="PROSITE" id="PS50002"/>
    </source>
</evidence>
<feature type="coiled-coil region" evidence="11">
    <location>
        <begin position="1195"/>
        <end position="1253"/>
    </location>
</feature>
<sequence length="1795" mass="203498">MPCSCVKTMGNSIGCVRPQPPEGQHPGAAPRSPKRRLRFRRKHKNKKSKKGDVDSDEYKPREEDQEDQEDNEEDVEERETDSKVCKPSLLSVPVFSPSNTLSPMVYSNRTIESSPKPSPAWKGVFCYPGEEDSVSAIVDVSSIPSQTTTTSPINTAVPLLGSTTPGGGRVLRVKGKVQGEIEKPWILQPKKETHGKECAKKDVKEKPEKKAPSEKERKGVVHIREVDGKLCVVRTVYPSDYGSPVWRGDTETPGDVKVLHPNMTPTRMGELTFPKLDITSKGTPFGTPGGASQRSPSLLESGYTSDLPLTSPGTTGTTPSQTEWVVPETSSSERLDSAMDSCQSPQQPVQTTPLPKISEIYVSGESGDLTAKEKLLLWSQKATEGYPGLRCSNFSSSWSDGRMFNALLHRYRPDLIDMKLLERQSNRENLEQAFEIAESLGVTRLLDAEDVDVPSPDEKSVITYVSSIYDAFPKIPEGGEGVAAHEVDQRWSEYQARFSSLLQWSRQHTALMANKNFPQNPVELKALYNEYVHFKETEIPSKEKEKGHIEHLYKLLEVWIEFGRIKLPQGLHPNDLEEEWGKLILEMLEREKALRPAVDRLELLLQRANKIQNMALDCEEKLTLAKNTLQADMSRVESGQTVQCEREMACYLQDCESLIRNLNQELKVLRDERYYQVEQLAFRVSCLQEELVSLRLQCSSLYRKGHFGQTVGTELTQRPQDRGLSLGQTLLGAVGAVGMMGAALLRRPMDRSQLVAMSSSEDEGSLRFIYELLGWVEETQDVLEQAEWGADLPSVEKHLTEHNAVHTAVEELMSGLQEARSYESKVSPNFKSSYSETLAKLEHQYCKLLEQSSWRLRSLESLHGFVSRCTEELIWLNEREEEELPFDWSHHNHNMSGKRQIHTETRLELEDKQEVMRSLQETAGRLCQENHPAKQTVEAYSAALQTQWQWVKQLCVCVEQHLKDNTAYFQFMSDARDSESYLRQLQDTIKRQYTCDKSSRLSKLEDLLQDSMEEKEQLIEYRRAVAGLVGRAKSVVQLKPRSADTPLASTTPIKAICDYKQIEITINSGEECVLEDNSHRTKWKVISPTGNEAMVPSVCFTIPPPNQDAIDTAARAEQLYQKVMSLWHQLHVNMKSVVSWNYLLKDIRTISAWSLDTVRCQSPSERQQTLEHLESHWSDFVSDSKESALFSVEDRQALERDVLQAQQHCQDLLLNMETEEKDESVSRSYLSELQNITLRLNEAEQRLTRSIQTPLPILLTSEPRDLSQHGLHITEQETLLLELDGLRSGLGDVSRRCVRFFEEKPSSSSIPALRSELNYAVEKTDKLHNLSSVFLQKLKTVDVLIQSLDEAEGQVRKYESRLSEEDIVPPDTAAIRTLRDQLQRWQTEVSDQEGVFQSLQSEVVQAKEAGSQLSRIHPDRSPELDRYQEKANQMIDRWSSVKRQIDSRQTELEALCSSLQLYRDGHSALIKWIEETTDRQENTHPSQSDSKALSEQLAQQTALVAEIERNQTKLDECQTHSKQYCTAVKDYELQLMTYRAFVESTHKSNVTRRRLHSSSDAVTQEFMDLRTRYTALVTLTTQHVKYISDALRRLEEEEKEVEEEKQARVGQVSDLLGWVKGLQGRTGGPNAESSLAAQQAITEQLASKKDEVAEAIRSTEVFLKSKQASKLSPEERRQVEAQLDDLKATYNQLCTSSNQQLQQLEQQLAKEEERKTHPVIAGVIDLATVETFPVFQAAQRGLIDQDTCLALLEAQLVWGGLLQPQSGATASLELGENEGLMQLIEDLWTDHSPQD</sequence>
<dbReference type="PANTHER" id="PTHR23169:SF25">
    <property type="entry name" value="MICROTUBULE-ACTIN CROSS-LINKING FACTOR 1, ISOFORMS 1_2_3_4_5"/>
    <property type="match status" value="1"/>
</dbReference>
<dbReference type="GO" id="GO:0051893">
    <property type="term" value="P:regulation of focal adhesion assembly"/>
    <property type="evidence" value="ECO:0007669"/>
    <property type="project" value="TreeGrafter"/>
</dbReference>
<accession>A0AAV2K7D8</accession>
<dbReference type="InterPro" id="IPR002017">
    <property type="entry name" value="Spectrin_repeat"/>
</dbReference>
<dbReference type="GO" id="GO:0003779">
    <property type="term" value="F:actin binding"/>
    <property type="evidence" value="ECO:0007669"/>
    <property type="project" value="UniProtKB-KW"/>
</dbReference>
<keyword evidence="7" id="KW-0009">Actin-binding</keyword>
<dbReference type="InterPro" id="IPR018159">
    <property type="entry name" value="Spectrin/alpha-actinin"/>
</dbReference>
<dbReference type="GO" id="GO:0016020">
    <property type="term" value="C:membrane"/>
    <property type="evidence" value="ECO:0007669"/>
    <property type="project" value="TreeGrafter"/>
</dbReference>
<dbReference type="CDD" id="cd00176">
    <property type="entry name" value="SPEC"/>
    <property type="match status" value="2"/>
</dbReference>
<feature type="region of interest" description="Disordered" evidence="12">
    <location>
        <begin position="248"/>
        <end position="351"/>
    </location>
</feature>
<evidence type="ECO:0000313" key="15">
    <source>
        <dbReference type="EMBL" id="CAL1583527.1"/>
    </source>
</evidence>
<dbReference type="GO" id="GO:0042060">
    <property type="term" value="P:wound healing"/>
    <property type="evidence" value="ECO:0007669"/>
    <property type="project" value="TreeGrafter"/>
</dbReference>
<feature type="coiled-coil region" evidence="11">
    <location>
        <begin position="1676"/>
        <end position="1714"/>
    </location>
</feature>
<dbReference type="Gene3D" id="1.20.58.1060">
    <property type="match status" value="1"/>
</dbReference>
<keyword evidence="9" id="KW-0966">Cell projection</keyword>
<dbReference type="Pfam" id="PF21097">
    <property type="entry name" value="SR_plectin_7"/>
    <property type="match status" value="1"/>
</dbReference>
<evidence type="ECO:0000256" key="1">
    <source>
        <dbReference type="ARBA" id="ARBA00004245"/>
    </source>
</evidence>
<evidence type="ECO:0000256" key="7">
    <source>
        <dbReference type="ARBA" id="ARBA00023203"/>
    </source>
</evidence>
<dbReference type="InterPro" id="IPR043197">
    <property type="entry name" value="Plakin"/>
</dbReference>
<dbReference type="Pfam" id="PF18373">
    <property type="entry name" value="Spectrin_2"/>
    <property type="match status" value="1"/>
</dbReference>
<dbReference type="FunFam" id="1.20.58.60:FF:000027">
    <property type="entry name" value="Microtubule-actin cross-linking factor 1"/>
    <property type="match status" value="1"/>
</dbReference>
<evidence type="ECO:0000256" key="3">
    <source>
        <dbReference type="ARBA" id="ARBA00022443"/>
    </source>
</evidence>
<keyword evidence="11" id="KW-0175">Coiled coil</keyword>
<organism evidence="15 16">
    <name type="scientific">Knipowitschia caucasica</name>
    <name type="common">Caucasian dwarf goby</name>
    <name type="synonym">Pomatoschistus caucasicus</name>
    <dbReference type="NCBI Taxonomy" id="637954"/>
    <lineage>
        <taxon>Eukaryota</taxon>
        <taxon>Metazoa</taxon>
        <taxon>Chordata</taxon>
        <taxon>Craniata</taxon>
        <taxon>Vertebrata</taxon>
        <taxon>Euteleostomi</taxon>
        <taxon>Actinopterygii</taxon>
        <taxon>Neopterygii</taxon>
        <taxon>Teleostei</taxon>
        <taxon>Neoteleostei</taxon>
        <taxon>Acanthomorphata</taxon>
        <taxon>Gobiaria</taxon>
        <taxon>Gobiiformes</taxon>
        <taxon>Gobioidei</taxon>
        <taxon>Gobiidae</taxon>
        <taxon>Gobiinae</taxon>
        <taxon>Knipowitschia</taxon>
    </lineage>
</organism>
<evidence type="ECO:0000256" key="5">
    <source>
        <dbReference type="ARBA" id="ARBA00022553"/>
    </source>
</evidence>
<dbReference type="SUPFAM" id="SSF46966">
    <property type="entry name" value="Spectrin repeat"/>
    <property type="match status" value="5"/>
</dbReference>
<feature type="domain" description="Calponin-homology (CH)" evidence="14">
    <location>
        <begin position="369"/>
        <end position="473"/>
    </location>
</feature>
<keyword evidence="16" id="KW-1185">Reference proteome</keyword>
<keyword evidence="6" id="KW-0677">Repeat</keyword>
<dbReference type="InterPro" id="IPR041573">
    <property type="entry name" value="Desmoplakin_Spectrin-like"/>
</dbReference>
<dbReference type="PROSITE" id="PS50021">
    <property type="entry name" value="CH"/>
    <property type="match status" value="1"/>
</dbReference>
<feature type="compositionally biased region" description="Acidic residues" evidence="12">
    <location>
        <begin position="63"/>
        <end position="79"/>
    </location>
</feature>
<evidence type="ECO:0000313" key="16">
    <source>
        <dbReference type="Proteomes" id="UP001497482"/>
    </source>
</evidence>
<dbReference type="FunFam" id="1.10.418.10:FF:000002">
    <property type="entry name" value="Microtubule-actin cross-linking factor 1"/>
    <property type="match status" value="1"/>
</dbReference>
<gene>
    <name evidence="15" type="ORF">KC01_LOCUS13988</name>
</gene>
<dbReference type="InterPro" id="IPR001452">
    <property type="entry name" value="SH3_domain"/>
</dbReference>
<dbReference type="InterPro" id="IPR035915">
    <property type="entry name" value="Plakin_repeat_sf"/>
</dbReference>
<dbReference type="GO" id="GO:0045296">
    <property type="term" value="F:cadherin binding"/>
    <property type="evidence" value="ECO:0007669"/>
    <property type="project" value="TreeGrafter"/>
</dbReference>
<dbReference type="InterPro" id="IPR049538">
    <property type="entry name" value="PCN-like_spectrin-like_rpt"/>
</dbReference>
<evidence type="ECO:0000256" key="10">
    <source>
        <dbReference type="PROSITE-ProRule" id="PRU00192"/>
    </source>
</evidence>
<evidence type="ECO:0000259" key="14">
    <source>
        <dbReference type="PROSITE" id="PS50021"/>
    </source>
</evidence>
<dbReference type="GO" id="GO:0032886">
    <property type="term" value="P:regulation of microtubule-based process"/>
    <property type="evidence" value="ECO:0007669"/>
    <property type="project" value="TreeGrafter"/>
</dbReference>
<dbReference type="SMART" id="SM00150">
    <property type="entry name" value="SPEC"/>
    <property type="match status" value="5"/>
</dbReference>
<dbReference type="FunFam" id="1.20.58.60:FF:000009">
    <property type="entry name" value="dystonin isoform X1"/>
    <property type="match status" value="1"/>
</dbReference>
<evidence type="ECO:0000256" key="9">
    <source>
        <dbReference type="ARBA" id="ARBA00023273"/>
    </source>
</evidence>
<dbReference type="Pfam" id="PF00681">
    <property type="entry name" value="Plectin"/>
    <property type="match status" value="1"/>
</dbReference>
<feature type="compositionally biased region" description="Polar residues" evidence="12">
    <location>
        <begin position="340"/>
        <end position="351"/>
    </location>
</feature>
<feature type="compositionally biased region" description="Basic and acidic residues" evidence="12">
    <location>
        <begin position="50"/>
        <end position="62"/>
    </location>
</feature>
<evidence type="ECO:0000256" key="2">
    <source>
        <dbReference type="ARBA" id="ARBA00004316"/>
    </source>
</evidence>
<dbReference type="SUPFAM" id="SSF47576">
    <property type="entry name" value="Calponin-homology domain, CH-domain"/>
    <property type="match status" value="1"/>
</dbReference>
<dbReference type="GO" id="GO:0005882">
    <property type="term" value="C:intermediate filament"/>
    <property type="evidence" value="ECO:0007669"/>
    <property type="project" value="TreeGrafter"/>
</dbReference>
<dbReference type="EMBL" id="OZ035838">
    <property type="protein sequence ID" value="CAL1583527.1"/>
    <property type="molecule type" value="Genomic_DNA"/>
</dbReference>
<dbReference type="Proteomes" id="UP001497482">
    <property type="component" value="Chromosome 16"/>
</dbReference>
<dbReference type="Gene3D" id="2.30.30.40">
    <property type="entry name" value="SH3 Domains"/>
    <property type="match status" value="1"/>
</dbReference>
<dbReference type="GO" id="GO:0005737">
    <property type="term" value="C:cytoplasm"/>
    <property type="evidence" value="ECO:0007669"/>
    <property type="project" value="TreeGrafter"/>
</dbReference>
<keyword evidence="8" id="KW-0206">Cytoskeleton</keyword>
<dbReference type="InterPro" id="IPR001715">
    <property type="entry name" value="CH_dom"/>
</dbReference>
<evidence type="ECO:0000256" key="6">
    <source>
        <dbReference type="ARBA" id="ARBA00022737"/>
    </source>
</evidence>
<feature type="region of interest" description="Disordered" evidence="12">
    <location>
        <begin position="1"/>
        <end position="90"/>
    </location>
</feature>
<dbReference type="GO" id="GO:0005874">
    <property type="term" value="C:microtubule"/>
    <property type="evidence" value="ECO:0007669"/>
    <property type="project" value="TreeGrafter"/>
</dbReference>
<feature type="domain" description="SH3" evidence="13">
    <location>
        <begin position="1048"/>
        <end position="1105"/>
    </location>
</feature>
<dbReference type="PROSITE" id="PS50002">
    <property type="entry name" value="SH3"/>
    <property type="match status" value="1"/>
</dbReference>
<proteinExistence type="predicted"/>
<evidence type="ECO:0000256" key="12">
    <source>
        <dbReference type="SAM" id="MobiDB-lite"/>
    </source>
</evidence>
<keyword evidence="4" id="KW-0963">Cytoplasm</keyword>